<evidence type="ECO:0000313" key="4">
    <source>
        <dbReference type="Proteomes" id="UP000481153"/>
    </source>
</evidence>
<dbReference type="Proteomes" id="UP000481153">
    <property type="component" value="Unassembled WGS sequence"/>
</dbReference>
<comment type="caution">
    <text evidence="3">The sequence shown here is derived from an EMBL/GenBank/DDBJ whole genome shotgun (WGS) entry which is preliminary data.</text>
</comment>
<dbReference type="AlphaFoldDB" id="A0A6G0X881"/>
<dbReference type="InterPro" id="IPR009057">
    <property type="entry name" value="Homeodomain-like_sf"/>
</dbReference>
<dbReference type="GO" id="GO:0005634">
    <property type="term" value="C:nucleus"/>
    <property type="evidence" value="ECO:0007669"/>
    <property type="project" value="TreeGrafter"/>
</dbReference>
<gene>
    <name evidence="3" type="ORF">Ae201684_007306</name>
</gene>
<dbReference type="PANTHER" id="PTHR19303">
    <property type="entry name" value="TRANSPOSON"/>
    <property type="match status" value="1"/>
</dbReference>
<evidence type="ECO:0000259" key="2">
    <source>
        <dbReference type="PROSITE" id="PS51253"/>
    </source>
</evidence>
<proteinExistence type="predicted"/>
<dbReference type="PANTHER" id="PTHR19303:SF57">
    <property type="entry name" value="HTH CENPB-TYPE DOMAIN-CONTAINING PROTEIN"/>
    <property type="match status" value="1"/>
</dbReference>
<dbReference type="PROSITE" id="PS51253">
    <property type="entry name" value="HTH_CENPB"/>
    <property type="match status" value="1"/>
</dbReference>
<dbReference type="EMBL" id="VJMJ01000089">
    <property type="protein sequence ID" value="KAF0736285.1"/>
    <property type="molecule type" value="Genomic_DNA"/>
</dbReference>
<keyword evidence="1" id="KW-0238">DNA-binding</keyword>
<dbReference type="Gene3D" id="1.10.10.60">
    <property type="entry name" value="Homeodomain-like"/>
    <property type="match status" value="1"/>
</dbReference>
<dbReference type="InterPro" id="IPR050863">
    <property type="entry name" value="CenT-Element_Derived"/>
</dbReference>
<dbReference type="SUPFAM" id="SSF46689">
    <property type="entry name" value="Homeodomain-like"/>
    <property type="match status" value="1"/>
</dbReference>
<sequence length="385" mass="44061">MYESRGMPAVLDTLYSTLSPTQRESTRKKIYGWVAAKDHVLSKATSPRTSHYKTVRSLGTGTTLPPHVEEQLVQWIQSMKRDGVPVTYEMLRIMAMEMASEAGIRPHKFKASTRWVQCFRRRHRFAWRTKTRIGQASNEDGANALEEFSTKIRTIIEEERIALVLNADQTAINYEYLPTKTLNSCGEKTVWVKCGGKTKERATAMVLGDASGRKYPLFLILKTKQSRIKVVVQENNSVRHGFGRVVWKEVEAIQSQYGCQIYGNPSAWWNSDLSIKFLKFHFESREARSEKKVLLLWDDFSAHFTDAVMACARDLNVLLYKVPPGFTWVCQPADVAWIRPLKVSLRSLWLGSIRQQVMSSRVCGETFNALDEGDCQDEGLRVFYL</sequence>
<accession>A0A6G0X881</accession>
<name>A0A6G0X881_9STRA</name>
<evidence type="ECO:0000256" key="1">
    <source>
        <dbReference type="ARBA" id="ARBA00023125"/>
    </source>
</evidence>
<feature type="domain" description="HTH CENPB-type" evidence="2">
    <location>
        <begin position="56"/>
        <end position="129"/>
    </location>
</feature>
<protein>
    <recommendedName>
        <fullName evidence="2">HTH CENPB-type domain-containing protein</fullName>
    </recommendedName>
</protein>
<dbReference type="Pfam" id="PF03184">
    <property type="entry name" value="DDE_1"/>
    <property type="match status" value="1"/>
</dbReference>
<evidence type="ECO:0000313" key="3">
    <source>
        <dbReference type="EMBL" id="KAF0736285.1"/>
    </source>
</evidence>
<dbReference type="VEuPathDB" id="FungiDB:AeMF1_005056"/>
<reference evidence="3 4" key="1">
    <citation type="submission" date="2019-07" db="EMBL/GenBank/DDBJ databases">
        <title>Genomics analysis of Aphanomyces spp. identifies a new class of oomycete effector associated with host adaptation.</title>
        <authorList>
            <person name="Gaulin E."/>
        </authorList>
    </citation>
    <scope>NUCLEOTIDE SEQUENCE [LARGE SCALE GENOMIC DNA]</scope>
    <source>
        <strain evidence="3 4">ATCC 201684</strain>
    </source>
</reference>
<dbReference type="SMART" id="SM00674">
    <property type="entry name" value="CENPB"/>
    <property type="match status" value="1"/>
</dbReference>
<dbReference type="InterPro" id="IPR006600">
    <property type="entry name" value="HTH_CenpB_DNA-bd_dom"/>
</dbReference>
<dbReference type="Pfam" id="PF03221">
    <property type="entry name" value="HTH_Tnp_Tc5"/>
    <property type="match status" value="1"/>
</dbReference>
<keyword evidence="4" id="KW-1185">Reference proteome</keyword>
<dbReference type="GO" id="GO:0003677">
    <property type="term" value="F:DNA binding"/>
    <property type="evidence" value="ECO:0007669"/>
    <property type="project" value="UniProtKB-KW"/>
</dbReference>
<dbReference type="InterPro" id="IPR004875">
    <property type="entry name" value="DDE_SF_endonuclease_dom"/>
</dbReference>
<organism evidence="3 4">
    <name type="scientific">Aphanomyces euteiches</name>
    <dbReference type="NCBI Taxonomy" id="100861"/>
    <lineage>
        <taxon>Eukaryota</taxon>
        <taxon>Sar</taxon>
        <taxon>Stramenopiles</taxon>
        <taxon>Oomycota</taxon>
        <taxon>Saprolegniomycetes</taxon>
        <taxon>Saprolegniales</taxon>
        <taxon>Verrucalvaceae</taxon>
        <taxon>Aphanomyces</taxon>
    </lineage>
</organism>